<dbReference type="Proteomes" id="UP000799767">
    <property type="component" value="Unassembled WGS sequence"/>
</dbReference>
<feature type="chain" id="PRO_5025687366" evidence="1">
    <location>
        <begin position="18"/>
        <end position="294"/>
    </location>
</feature>
<dbReference type="AlphaFoldDB" id="A0A6A6PTT3"/>
<dbReference type="RefSeq" id="XP_033589664.1">
    <property type="nucleotide sequence ID" value="XM_033729516.1"/>
</dbReference>
<feature type="signal peptide" evidence="1">
    <location>
        <begin position="1"/>
        <end position="17"/>
    </location>
</feature>
<accession>A0A6A6PTT3</accession>
<proteinExistence type="predicted"/>
<protein>
    <submittedName>
        <fullName evidence="2">Uncharacterized protein</fullName>
    </submittedName>
</protein>
<sequence length="294" mass="30282">MRTTTFVFALLAALAAASPGRRPHHHQPPPHPWESVCTVTKYTSTKTHSVTSTATATVTTTTTSTTLPTISNCVAPEVKISKRDKPKYKPTSHGCWETITISRVSTLTTTVASTTITTTATSTATSVAAFGPFSIYDAISGNSFSVQISSADGEDVFVAPQLLAVDPSEFTLALGAITVSAAISGEGSMLYADPSYAVDSVNAPQDTVFAFGLGEVSSGASLLSCSVSQNEDGTCPLTCTGNGGTNFYYCSATSEPIVQIGDLTADSEGECSGYGSAVTVSAYAVTPDLDCATC</sequence>
<keyword evidence="3" id="KW-1185">Reference proteome</keyword>
<dbReference type="EMBL" id="MU001635">
    <property type="protein sequence ID" value="KAF2483094.1"/>
    <property type="molecule type" value="Genomic_DNA"/>
</dbReference>
<organism evidence="2 3">
    <name type="scientific">Neohortaea acidophila</name>
    <dbReference type="NCBI Taxonomy" id="245834"/>
    <lineage>
        <taxon>Eukaryota</taxon>
        <taxon>Fungi</taxon>
        <taxon>Dikarya</taxon>
        <taxon>Ascomycota</taxon>
        <taxon>Pezizomycotina</taxon>
        <taxon>Dothideomycetes</taxon>
        <taxon>Dothideomycetidae</taxon>
        <taxon>Mycosphaerellales</taxon>
        <taxon>Teratosphaeriaceae</taxon>
        <taxon>Neohortaea</taxon>
    </lineage>
</organism>
<keyword evidence="1" id="KW-0732">Signal</keyword>
<dbReference type="OrthoDB" id="3695080at2759"/>
<dbReference type="GeneID" id="54470518"/>
<evidence type="ECO:0000313" key="2">
    <source>
        <dbReference type="EMBL" id="KAF2483094.1"/>
    </source>
</evidence>
<reference evidence="2" key="1">
    <citation type="journal article" date="2020" name="Stud. Mycol.">
        <title>101 Dothideomycetes genomes: a test case for predicting lifestyles and emergence of pathogens.</title>
        <authorList>
            <person name="Haridas S."/>
            <person name="Albert R."/>
            <person name="Binder M."/>
            <person name="Bloem J."/>
            <person name="Labutti K."/>
            <person name="Salamov A."/>
            <person name="Andreopoulos B."/>
            <person name="Baker S."/>
            <person name="Barry K."/>
            <person name="Bills G."/>
            <person name="Bluhm B."/>
            <person name="Cannon C."/>
            <person name="Castanera R."/>
            <person name="Culley D."/>
            <person name="Daum C."/>
            <person name="Ezra D."/>
            <person name="Gonzalez J."/>
            <person name="Henrissat B."/>
            <person name="Kuo A."/>
            <person name="Liang C."/>
            <person name="Lipzen A."/>
            <person name="Lutzoni F."/>
            <person name="Magnuson J."/>
            <person name="Mondo S."/>
            <person name="Nolan M."/>
            <person name="Ohm R."/>
            <person name="Pangilinan J."/>
            <person name="Park H.-J."/>
            <person name="Ramirez L."/>
            <person name="Alfaro M."/>
            <person name="Sun H."/>
            <person name="Tritt A."/>
            <person name="Yoshinaga Y."/>
            <person name="Zwiers L.-H."/>
            <person name="Turgeon B."/>
            <person name="Goodwin S."/>
            <person name="Spatafora J."/>
            <person name="Crous P."/>
            <person name="Grigoriev I."/>
        </authorList>
    </citation>
    <scope>NUCLEOTIDE SEQUENCE</scope>
    <source>
        <strain evidence="2">CBS 113389</strain>
    </source>
</reference>
<gene>
    <name evidence="2" type="ORF">BDY17DRAFT_141255</name>
</gene>
<evidence type="ECO:0000256" key="1">
    <source>
        <dbReference type="SAM" id="SignalP"/>
    </source>
</evidence>
<evidence type="ECO:0000313" key="3">
    <source>
        <dbReference type="Proteomes" id="UP000799767"/>
    </source>
</evidence>
<name>A0A6A6PTT3_9PEZI</name>